<accession>X1ID58</accession>
<feature type="non-terminal residue" evidence="1">
    <location>
        <position position="1"/>
    </location>
</feature>
<gene>
    <name evidence="1" type="ORF">S03H2_38345</name>
</gene>
<reference evidence="1" key="1">
    <citation type="journal article" date="2014" name="Front. Microbiol.">
        <title>High frequency of phylogenetically diverse reductive dehalogenase-homologous genes in deep subseafloor sedimentary metagenomes.</title>
        <authorList>
            <person name="Kawai M."/>
            <person name="Futagami T."/>
            <person name="Toyoda A."/>
            <person name="Takaki Y."/>
            <person name="Nishi S."/>
            <person name="Hori S."/>
            <person name="Arai W."/>
            <person name="Tsubouchi T."/>
            <person name="Morono Y."/>
            <person name="Uchiyama I."/>
            <person name="Ito T."/>
            <person name="Fujiyama A."/>
            <person name="Inagaki F."/>
            <person name="Takami H."/>
        </authorList>
    </citation>
    <scope>NUCLEOTIDE SEQUENCE</scope>
    <source>
        <strain evidence="1">Expedition CK06-06</strain>
    </source>
</reference>
<organism evidence="1">
    <name type="scientific">marine sediment metagenome</name>
    <dbReference type="NCBI Taxonomy" id="412755"/>
    <lineage>
        <taxon>unclassified sequences</taxon>
        <taxon>metagenomes</taxon>
        <taxon>ecological metagenomes</taxon>
    </lineage>
</organism>
<sequence length="56" mass="5998">IKGGVSGRLTTRYFKSYPEKQISAGRGGLPYARGRTGVSPVYVMLEARRAVPTSPG</sequence>
<dbReference type="AlphaFoldDB" id="X1ID58"/>
<name>X1ID58_9ZZZZ</name>
<proteinExistence type="predicted"/>
<evidence type="ECO:0000313" key="1">
    <source>
        <dbReference type="EMBL" id="GAH55503.1"/>
    </source>
</evidence>
<protein>
    <submittedName>
        <fullName evidence="1">Uncharacterized protein</fullName>
    </submittedName>
</protein>
<dbReference type="EMBL" id="BARU01023643">
    <property type="protein sequence ID" value="GAH55503.1"/>
    <property type="molecule type" value="Genomic_DNA"/>
</dbReference>
<comment type="caution">
    <text evidence="1">The sequence shown here is derived from an EMBL/GenBank/DDBJ whole genome shotgun (WGS) entry which is preliminary data.</text>
</comment>